<dbReference type="EMBL" id="FNIN01000001">
    <property type="protein sequence ID" value="SDN26459.1"/>
    <property type="molecule type" value="Genomic_DNA"/>
</dbReference>
<accession>A0A1G9ZYB8</accession>
<evidence type="ECO:0000313" key="1">
    <source>
        <dbReference type="EMBL" id="SDN26459.1"/>
    </source>
</evidence>
<proteinExistence type="predicted"/>
<dbReference type="OrthoDB" id="9964687at2"/>
<protein>
    <recommendedName>
        <fullName evidence="3">CheW-like domain-containing protein</fullName>
    </recommendedName>
</protein>
<dbReference type="STRING" id="206665.SAMN04488516_101221"/>
<evidence type="ECO:0008006" key="3">
    <source>
        <dbReference type="Google" id="ProtNLM"/>
    </source>
</evidence>
<dbReference type="RefSeq" id="WP_092062074.1">
    <property type="nucleotide sequence ID" value="NZ_FNIN01000001.1"/>
</dbReference>
<evidence type="ECO:0000313" key="2">
    <source>
        <dbReference type="Proteomes" id="UP000199602"/>
    </source>
</evidence>
<sequence length="345" mass="40022">MADESVEISFDLGDLERDLSQLDEVFLEGEEDGKDNFYVLLNEVVKKCFGGLSVNFSKVDLYIKNLDAVSVQSEEDKKIKILTKNILILLKKQAKLFQLIDYFSKNIDLIIDGNTDKKREFLRKSITYYKKIKSNEAASLSADTELIKKIDDVLSAKLHEINIKIEENQRMLHRFLDDKMRFEEDIKENILEDDYFSTKGMFLRFKLQGKFYVIKNELVLNKYKLSPTKAKKLAQKTLIKLGQLTSMFGNPLKGMTGRLQEVPLKELKNINLYPLKIVPIKLNKKLKWVLIVDITNNKYGAIFVEEVYDELVEGEISEGFLKVEDTLLEIVDPLTLWKKQQEDSL</sequence>
<name>A0A1G9ZYB8_9BACT</name>
<dbReference type="Proteomes" id="UP000199602">
    <property type="component" value="Unassembled WGS sequence"/>
</dbReference>
<gene>
    <name evidence="1" type="ORF">SAMN04488516_101221</name>
</gene>
<reference evidence="1 2" key="1">
    <citation type="submission" date="2016-10" db="EMBL/GenBank/DDBJ databases">
        <authorList>
            <person name="de Groot N.N."/>
        </authorList>
    </citation>
    <scope>NUCLEOTIDE SEQUENCE [LARGE SCALE GENOMIC DNA]</scope>
    <source>
        <strain evidence="1 2">DSM 15269</strain>
    </source>
</reference>
<keyword evidence="2" id="KW-1185">Reference proteome</keyword>
<dbReference type="AlphaFoldDB" id="A0A1G9ZYB8"/>
<organism evidence="1 2">
    <name type="scientific">Desulfonauticus submarinus</name>
    <dbReference type="NCBI Taxonomy" id="206665"/>
    <lineage>
        <taxon>Bacteria</taxon>
        <taxon>Pseudomonadati</taxon>
        <taxon>Thermodesulfobacteriota</taxon>
        <taxon>Desulfovibrionia</taxon>
        <taxon>Desulfovibrionales</taxon>
        <taxon>Desulfonauticaceae</taxon>
        <taxon>Desulfonauticus</taxon>
    </lineage>
</organism>